<keyword evidence="4" id="KW-1185">Reference proteome</keyword>
<dbReference type="AlphaFoldDB" id="A0AAD2JK31"/>
<accession>A0AAD2JK31</accession>
<reference evidence="3" key="1">
    <citation type="submission" date="2023-08" db="EMBL/GenBank/DDBJ databases">
        <authorList>
            <person name="Audoor S."/>
            <person name="Bilcke G."/>
        </authorList>
    </citation>
    <scope>NUCLEOTIDE SEQUENCE</scope>
</reference>
<feature type="transmembrane region" description="Helical" evidence="1">
    <location>
        <begin position="569"/>
        <end position="588"/>
    </location>
</feature>
<evidence type="ECO:0000256" key="1">
    <source>
        <dbReference type="SAM" id="Phobius"/>
    </source>
</evidence>
<keyword evidence="1" id="KW-0472">Membrane</keyword>
<dbReference type="Proteomes" id="UP001295423">
    <property type="component" value="Unassembled WGS sequence"/>
</dbReference>
<keyword evidence="1" id="KW-1133">Transmembrane helix</keyword>
<evidence type="ECO:0000313" key="4">
    <source>
        <dbReference type="Proteomes" id="UP001295423"/>
    </source>
</evidence>
<sequence length="652" mass="74160">MMRRPLAFLVGFIGGVLSAEPKAYRRCINKFVDEYSAVKNVDMTSLLKTLQDGTVCESSFMACSKLSQNAVDVTSIEPPFHLAILLLPDSRDDEFLALAASLLIQGFQITVYDFLRPGSDYRVDYIQNKVLTQIPCKPDARLKSFLNVISAIDAAGTCTRKPLDRNMIKRAYQMMDLLVMTMGYDPTVSQNHPDTKFRADVLIMDVYNVAGMLMADKFQIPAITIGAASSLELAIDHHSEWEPPVTWDHILEGIYLTIRQRWQSLMLTKPLMALNSKRRKVGLDPLKRPSDYFLPVVALIIQFLPDEYVDKVQHQDYWNIIHVTGAIQPLCVPCISTYKQATGWRLTQTNPTIMVSLPPEYSTLETTSTVLQSLILSQQMLIRNKRPSFAIVWLDFGDESVSFSAADDDFTRESSVNLLDSLSRHPDTVMVIGHCDSDSVVAAILGVSVFCFSQDEETSGLLPVLFNETGMMDPNEIPKVLVQDYLQKYAGDERNYDIDVGMHKTASRQRDWLQLDGLPHVTFLIKKTVETHRRSQPWNSTAEMHNTIAAALKGEESLWRLQEQRHCDAIGTLWAWFVALATFLYIFVKSFSSPPIERYIGKYMDRFDDIFPDIEDSLRMMENWCLQQASGESEGRLRVAMRRRNERERKVS</sequence>
<keyword evidence="1" id="KW-0812">Transmembrane</keyword>
<protein>
    <submittedName>
        <fullName evidence="3">Uncharacterized protein</fullName>
    </submittedName>
</protein>
<gene>
    <name evidence="3" type="ORF">CYCCA115_LOCUS15939</name>
</gene>
<evidence type="ECO:0000256" key="2">
    <source>
        <dbReference type="SAM" id="SignalP"/>
    </source>
</evidence>
<name>A0AAD2JK31_9STRA</name>
<comment type="caution">
    <text evidence="3">The sequence shown here is derived from an EMBL/GenBank/DDBJ whole genome shotgun (WGS) entry which is preliminary data.</text>
</comment>
<keyword evidence="2" id="KW-0732">Signal</keyword>
<evidence type="ECO:0000313" key="3">
    <source>
        <dbReference type="EMBL" id="CAJ1955820.1"/>
    </source>
</evidence>
<organism evidence="3 4">
    <name type="scientific">Cylindrotheca closterium</name>
    <dbReference type="NCBI Taxonomy" id="2856"/>
    <lineage>
        <taxon>Eukaryota</taxon>
        <taxon>Sar</taxon>
        <taxon>Stramenopiles</taxon>
        <taxon>Ochrophyta</taxon>
        <taxon>Bacillariophyta</taxon>
        <taxon>Bacillariophyceae</taxon>
        <taxon>Bacillariophycidae</taxon>
        <taxon>Bacillariales</taxon>
        <taxon>Bacillariaceae</taxon>
        <taxon>Cylindrotheca</taxon>
    </lineage>
</organism>
<feature type="signal peptide" evidence="2">
    <location>
        <begin position="1"/>
        <end position="18"/>
    </location>
</feature>
<dbReference type="EMBL" id="CAKOGP040001896">
    <property type="protein sequence ID" value="CAJ1955820.1"/>
    <property type="molecule type" value="Genomic_DNA"/>
</dbReference>
<dbReference type="SUPFAM" id="SSF53756">
    <property type="entry name" value="UDP-Glycosyltransferase/glycogen phosphorylase"/>
    <property type="match status" value="1"/>
</dbReference>
<proteinExistence type="predicted"/>
<feature type="chain" id="PRO_5042139954" evidence="2">
    <location>
        <begin position="19"/>
        <end position="652"/>
    </location>
</feature>